<dbReference type="Gene3D" id="3.30.450.20">
    <property type="entry name" value="PAS domain"/>
    <property type="match status" value="3"/>
</dbReference>
<dbReference type="GO" id="GO:0009927">
    <property type="term" value="F:histidine phosphotransfer kinase activity"/>
    <property type="evidence" value="ECO:0007669"/>
    <property type="project" value="TreeGrafter"/>
</dbReference>
<dbReference type="InterPro" id="IPR003594">
    <property type="entry name" value="HATPase_dom"/>
</dbReference>
<feature type="domain" description="PAC" evidence="11">
    <location>
        <begin position="439"/>
        <end position="491"/>
    </location>
</feature>
<keyword evidence="4" id="KW-0808">Transferase</keyword>
<dbReference type="SUPFAM" id="SSF55785">
    <property type="entry name" value="PYP-like sensor domain (PAS domain)"/>
    <property type="match status" value="2"/>
</dbReference>
<name>A0A2N3PUR2_9PROT</name>
<keyword evidence="5 12" id="KW-0418">Kinase</keyword>
<feature type="modified residue" description="4-aspartylphosphate" evidence="6">
    <location>
        <position position="836"/>
    </location>
</feature>
<evidence type="ECO:0000259" key="11">
    <source>
        <dbReference type="PROSITE" id="PS50113"/>
    </source>
</evidence>
<evidence type="ECO:0000313" key="12">
    <source>
        <dbReference type="EMBL" id="PKU24149.1"/>
    </source>
</evidence>
<evidence type="ECO:0000256" key="7">
    <source>
        <dbReference type="SAM" id="Coils"/>
    </source>
</evidence>
<accession>A0A2N3PUR2</accession>
<dbReference type="Gene3D" id="3.40.50.2300">
    <property type="match status" value="1"/>
</dbReference>
<dbReference type="Pfam" id="PF00512">
    <property type="entry name" value="HisKA"/>
    <property type="match status" value="1"/>
</dbReference>
<dbReference type="PANTHER" id="PTHR43047">
    <property type="entry name" value="TWO-COMPONENT HISTIDINE PROTEIN KINASE"/>
    <property type="match status" value="1"/>
</dbReference>
<evidence type="ECO:0000313" key="13">
    <source>
        <dbReference type="Proteomes" id="UP000233293"/>
    </source>
</evidence>
<dbReference type="PROSITE" id="PS50113">
    <property type="entry name" value="PAC"/>
    <property type="match status" value="1"/>
</dbReference>
<dbReference type="FunFam" id="3.30.565.10:FF:000049">
    <property type="entry name" value="Two-component sensor histidine kinase"/>
    <property type="match status" value="1"/>
</dbReference>
<dbReference type="NCBIfam" id="TIGR00229">
    <property type="entry name" value="sensory_box"/>
    <property type="match status" value="2"/>
</dbReference>
<evidence type="ECO:0000256" key="1">
    <source>
        <dbReference type="ARBA" id="ARBA00000085"/>
    </source>
</evidence>
<dbReference type="AlphaFoldDB" id="A0A2N3PUR2"/>
<dbReference type="GO" id="GO:0005886">
    <property type="term" value="C:plasma membrane"/>
    <property type="evidence" value="ECO:0007669"/>
    <property type="project" value="TreeGrafter"/>
</dbReference>
<evidence type="ECO:0000256" key="2">
    <source>
        <dbReference type="ARBA" id="ARBA00012438"/>
    </source>
</evidence>
<dbReference type="InterPro" id="IPR005467">
    <property type="entry name" value="His_kinase_dom"/>
</dbReference>
<gene>
    <name evidence="12" type="ORF">CWS72_12485</name>
</gene>
<dbReference type="GO" id="GO:0000155">
    <property type="term" value="F:phosphorelay sensor kinase activity"/>
    <property type="evidence" value="ECO:0007669"/>
    <property type="project" value="InterPro"/>
</dbReference>
<dbReference type="SMART" id="SM00388">
    <property type="entry name" value="HisKA"/>
    <property type="match status" value="1"/>
</dbReference>
<dbReference type="SMART" id="SM00091">
    <property type="entry name" value="PAS"/>
    <property type="match status" value="3"/>
</dbReference>
<dbReference type="InterPro" id="IPR036097">
    <property type="entry name" value="HisK_dim/P_sf"/>
</dbReference>
<dbReference type="SUPFAM" id="SSF47384">
    <property type="entry name" value="Homodimeric domain of signal transducing histidine kinase"/>
    <property type="match status" value="1"/>
</dbReference>
<dbReference type="Gene3D" id="1.10.287.130">
    <property type="match status" value="1"/>
</dbReference>
<dbReference type="EMBL" id="PIUM01000013">
    <property type="protein sequence ID" value="PKU24149.1"/>
    <property type="molecule type" value="Genomic_DNA"/>
</dbReference>
<evidence type="ECO:0000259" key="10">
    <source>
        <dbReference type="PROSITE" id="PS50112"/>
    </source>
</evidence>
<dbReference type="PRINTS" id="PR00344">
    <property type="entry name" value="BCTRLSENSOR"/>
</dbReference>
<dbReference type="InterPro" id="IPR003661">
    <property type="entry name" value="HisK_dim/P_dom"/>
</dbReference>
<dbReference type="PROSITE" id="PS50109">
    <property type="entry name" value="HIS_KIN"/>
    <property type="match status" value="1"/>
</dbReference>
<dbReference type="InterPro" id="IPR011006">
    <property type="entry name" value="CheY-like_superfamily"/>
</dbReference>
<reference evidence="13" key="1">
    <citation type="submission" date="2017-12" db="EMBL/GenBank/DDBJ databases">
        <title>Draft genome sequence of Telmatospirillum siberiense 26-4b1T, an acidotolerant peatland alphaproteobacterium potentially involved in sulfur cycling.</title>
        <authorList>
            <person name="Hausmann B."/>
            <person name="Pjevac P."/>
            <person name="Schreck K."/>
            <person name="Herbold C.W."/>
            <person name="Daims H."/>
            <person name="Wagner M."/>
            <person name="Pester M."/>
            <person name="Loy A."/>
        </authorList>
    </citation>
    <scope>NUCLEOTIDE SEQUENCE [LARGE SCALE GENOMIC DNA]</scope>
    <source>
        <strain evidence="13">26-4b1</strain>
    </source>
</reference>
<dbReference type="InterPro" id="IPR001610">
    <property type="entry name" value="PAC"/>
</dbReference>
<keyword evidence="13" id="KW-1185">Reference proteome</keyword>
<dbReference type="EC" id="2.7.13.3" evidence="2"/>
<dbReference type="InterPro" id="IPR004358">
    <property type="entry name" value="Sig_transdc_His_kin-like_C"/>
</dbReference>
<dbReference type="SUPFAM" id="SSF55874">
    <property type="entry name" value="ATPase domain of HSP90 chaperone/DNA topoisomerase II/histidine kinase"/>
    <property type="match status" value="1"/>
</dbReference>
<dbReference type="SMART" id="SM00086">
    <property type="entry name" value="PAC"/>
    <property type="match status" value="1"/>
</dbReference>
<sequence>MESNSTPCMSTRPSRGWLLGGGTDMAQRPPSDEAWSRLAELERENAKLRKINQVLIDRVERSMDFQGNAYSLFQTAIVLENQVRDRTEELGSALRELGKINRDLHFTKEEAETARVRLTVAIESISEGFVLCDANDRLVMCNGKYREFWPGLTDMIKPGVPFTALLRRAQSLGLFDTVEGSGEEALQQRLQYHERPEGLLVVKLTDGRWLQINEQRTEDGGSVAIYTDITALKLSEQRQRERELAVKNTLLQAIFHNISQGILVVDEERRIVAWNDRFLEILKLPSSELAAGKSIRDFIHVKAVRCLFIYFGFGSDPNHFDSFCMEETGDDGRVVEIRLSPMPGGGIVSTYTDITERKRSEWALRDSEHRIRVITDALPALIAYVDAEQCFRFTNKPYEDWFGRPRSEINGQPMSKVLGRKLYEARQSHVELALSGRNTTFEIDLSTTDQKFRYALATYVPHFGPDGTVLGFFALIQDITERKEAARQLQEAKEGLELRVAERTRELTTLNLQLKQEVEERRQAEEALHAAKAEAEQANMSKTKFLAAASHDLLQPLNAARVFAAALGESRMAERNRDLVANVTLALNSVDELLSALLDISKFDAGAHTPDIVDFRLDGILKSLVDEHVPQAKVRQLGLHWVSSSAVVRTDPVLITRILRNFLSNAMRYTHSGRILLGCRRRPDGVEVQVWDTGIGIPPDKLTAVFEEFHRLDAGSRENDRGMGLGLAIVERISRRLGHQVVVRSQLGKGSLFGIVLPYGNPQRVSLQAAGFELPPTVDRVADTSVIVIENDPGELAGMKALLQSWRCEVQIAKHKEGALQQLRAAGKPPQVVVADYQLDDGATGLEAFHSIQALFALPIPGIIITADRTDEVHAAIRRAGCHLLNKPLKPARLRSLLAHLTAHD</sequence>
<dbReference type="Proteomes" id="UP000233293">
    <property type="component" value="Unassembled WGS sequence"/>
</dbReference>
<dbReference type="NCBIfam" id="NF041832">
    <property type="entry name" value="near_NosP_CTERM"/>
    <property type="match status" value="1"/>
</dbReference>
<dbReference type="CDD" id="cd00082">
    <property type="entry name" value="HisKA"/>
    <property type="match status" value="1"/>
</dbReference>
<dbReference type="InterPro" id="IPR000014">
    <property type="entry name" value="PAS"/>
</dbReference>
<comment type="caution">
    <text evidence="12">The sequence shown here is derived from an EMBL/GenBank/DDBJ whole genome shotgun (WGS) entry which is preliminary data.</text>
</comment>
<feature type="coiled-coil region" evidence="7">
    <location>
        <begin position="479"/>
        <end position="541"/>
    </location>
</feature>
<evidence type="ECO:0000259" key="8">
    <source>
        <dbReference type="PROSITE" id="PS50109"/>
    </source>
</evidence>
<dbReference type="CDD" id="cd00130">
    <property type="entry name" value="PAS"/>
    <property type="match status" value="2"/>
</dbReference>
<keyword evidence="7" id="KW-0175">Coiled coil</keyword>
<dbReference type="Gene3D" id="3.30.565.10">
    <property type="entry name" value="Histidine kinase-like ATPase, C-terminal domain"/>
    <property type="match status" value="1"/>
</dbReference>
<keyword evidence="3 6" id="KW-0597">Phosphoprotein</keyword>
<evidence type="ECO:0000256" key="5">
    <source>
        <dbReference type="ARBA" id="ARBA00022777"/>
    </source>
</evidence>
<dbReference type="Pfam" id="PF02518">
    <property type="entry name" value="HATPase_c"/>
    <property type="match status" value="1"/>
</dbReference>
<feature type="domain" description="Response regulatory" evidence="9">
    <location>
        <begin position="785"/>
        <end position="902"/>
    </location>
</feature>
<protein>
    <recommendedName>
        <fullName evidence="2">histidine kinase</fullName>
        <ecNumber evidence="2">2.7.13.3</ecNumber>
    </recommendedName>
</protein>
<dbReference type="InterPro" id="IPR001789">
    <property type="entry name" value="Sig_transdc_resp-reg_receiver"/>
</dbReference>
<dbReference type="PROSITE" id="PS50110">
    <property type="entry name" value="RESPONSE_REGULATORY"/>
    <property type="match status" value="1"/>
</dbReference>
<dbReference type="InterPro" id="IPR036890">
    <property type="entry name" value="HATPase_C_sf"/>
</dbReference>
<dbReference type="InterPro" id="IPR035965">
    <property type="entry name" value="PAS-like_dom_sf"/>
</dbReference>
<dbReference type="Pfam" id="PF12860">
    <property type="entry name" value="PAS_7"/>
    <property type="match status" value="2"/>
</dbReference>
<dbReference type="PROSITE" id="PS50112">
    <property type="entry name" value="PAS"/>
    <property type="match status" value="1"/>
</dbReference>
<dbReference type="PANTHER" id="PTHR43047:SF9">
    <property type="entry name" value="HISTIDINE KINASE"/>
    <property type="match status" value="1"/>
</dbReference>
<evidence type="ECO:0000256" key="3">
    <source>
        <dbReference type="ARBA" id="ARBA00022553"/>
    </source>
</evidence>
<evidence type="ECO:0000256" key="4">
    <source>
        <dbReference type="ARBA" id="ARBA00022679"/>
    </source>
</evidence>
<feature type="domain" description="Histidine kinase" evidence="8">
    <location>
        <begin position="548"/>
        <end position="761"/>
    </location>
</feature>
<comment type="catalytic activity">
    <reaction evidence="1">
        <text>ATP + protein L-histidine = ADP + protein N-phospho-L-histidine.</text>
        <dbReference type="EC" id="2.7.13.3"/>
    </reaction>
</comment>
<proteinExistence type="predicted"/>
<dbReference type="InterPro" id="IPR000700">
    <property type="entry name" value="PAS-assoc_C"/>
</dbReference>
<dbReference type="Pfam" id="PF08448">
    <property type="entry name" value="PAS_4"/>
    <property type="match status" value="1"/>
</dbReference>
<dbReference type="SMART" id="SM00387">
    <property type="entry name" value="HATPase_c"/>
    <property type="match status" value="1"/>
</dbReference>
<evidence type="ECO:0000256" key="6">
    <source>
        <dbReference type="PROSITE-ProRule" id="PRU00169"/>
    </source>
</evidence>
<feature type="domain" description="PAS" evidence="10">
    <location>
        <begin position="247"/>
        <end position="300"/>
    </location>
</feature>
<dbReference type="Pfam" id="PF00072">
    <property type="entry name" value="Response_reg"/>
    <property type="match status" value="1"/>
</dbReference>
<dbReference type="SUPFAM" id="SSF52172">
    <property type="entry name" value="CheY-like"/>
    <property type="match status" value="1"/>
</dbReference>
<organism evidence="12 13">
    <name type="scientific">Telmatospirillum siberiense</name>
    <dbReference type="NCBI Taxonomy" id="382514"/>
    <lineage>
        <taxon>Bacteria</taxon>
        <taxon>Pseudomonadati</taxon>
        <taxon>Pseudomonadota</taxon>
        <taxon>Alphaproteobacteria</taxon>
        <taxon>Rhodospirillales</taxon>
        <taxon>Rhodospirillaceae</taxon>
        <taxon>Telmatospirillum</taxon>
    </lineage>
</organism>
<evidence type="ECO:0000259" key="9">
    <source>
        <dbReference type="PROSITE" id="PS50110"/>
    </source>
</evidence>
<dbReference type="InterPro" id="IPR013656">
    <property type="entry name" value="PAS_4"/>
</dbReference>
<dbReference type="SMART" id="SM00448">
    <property type="entry name" value="REC"/>
    <property type="match status" value="1"/>
</dbReference>